<dbReference type="Gene3D" id="2.60.40.1220">
    <property type="match status" value="2"/>
</dbReference>
<dbReference type="PROSITE" id="PS51257">
    <property type="entry name" value="PROKAR_LIPOPROTEIN"/>
    <property type="match status" value="1"/>
</dbReference>
<dbReference type="InterPro" id="IPR014755">
    <property type="entry name" value="Cu-Rt/internalin_Ig-like"/>
</dbReference>
<proteinExistence type="predicted"/>
<accession>A0A3B1D4Q2</accession>
<dbReference type="InterPro" id="IPR032812">
    <property type="entry name" value="SbsA_Ig"/>
</dbReference>
<dbReference type="Pfam" id="PF13205">
    <property type="entry name" value="Big_5"/>
    <property type="match status" value="2"/>
</dbReference>
<evidence type="ECO:0000313" key="4">
    <source>
        <dbReference type="EMBL" id="VAX29980.1"/>
    </source>
</evidence>
<dbReference type="AlphaFoldDB" id="A0A3B1D4Q2"/>
<feature type="transmembrane region" description="Helical" evidence="2">
    <location>
        <begin position="12"/>
        <end position="33"/>
    </location>
</feature>
<keyword evidence="1" id="KW-0732">Signal</keyword>
<sequence>MKLKTGTHFQQGTFFHGLLLCSLFLIVSCGGILPESEPKIISSSPSEQNNTDFPLNRGFSVTFNKEMEQTSLSETTFFIHETGATIPLAGKIATDGITASLKPEKNLKFSTRYILTVTQAVRDLSGNSISEVFQLVFTTLAAPAPLSPGSEPNPDAGLDTDPPIILSTSPSNNEFGVPLQSTITVTFNEFIDLTSLTEDSFDINKGTKAKNLFLSGRTAVFEPEEDLRSNEDYSVTITTGIKDLAGNALVSNFTWTFSTEDDEEEHEDGFN</sequence>
<evidence type="ECO:0000259" key="3">
    <source>
        <dbReference type="Pfam" id="PF13205"/>
    </source>
</evidence>
<keyword evidence="2" id="KW-1133">Transmembrane helix</keyword>
<evidence type="ECO:0000256" key="2">
    <source>
        <dbReference type="SAM" id="Phobius"/>
    </source>
</evidence>
<gene>
    <name evidence="4" type="ORF">MNBD_NITROSPIRAE01-2085</name>
</gene>
<organism evidence="4">
    <name type="scientific">hydrothermal vent metagenome</name>
    <dbReference type="NCBI Taxonomy" id="652676"/>
    <lineage>
        <taxon>unclassified sequences</taxon>
        <taxon>metagenomes</taxon>
        <taxon>ecological metagenomes</taxon>
    </lineage>
</organism>
<feature type="domain" description="SbsA Ig-like" evidence="3">
    <location>
        <begin position="36"/>
        <end position="139"/>
    </location>
</feature>
<dbReference type="EMBL" id="UOGF01000058">
    <property type="protein sequence ID" value="VAX29980.1"/>
    <property type="molecule type" value="Genomic_DNA"/>
</dbReference>
<reference evidence="4" key="1">
    <citation type="submission" date="2018-06" db="EMBL/GenBank/DDBJ databases">
        <authorList>
            <person name="Zhirakovskaya E."/>
        </authorList>
    </citation>
    <scope>NUCLEOTIDE SEQUENCE</scope>
</reference>
<protein>
    <recommendedName>
        <fullName evidence="3">SbsA Ig-like domain-containing protein</fullName>
    </recommendedName>
</protein>
<keyword evidence="2" id="KW-0472">Membrane</keyword>
<keyword evidence="2" id="KW-0812">Transmembrane</keyword>
<feature type="domain" description="SbsA Ig-like" evidence="3">
    <location>
        <begin position="159"/>
        <end position="259"/>
    </location>
</feature>
<name>A0A3B1D4Q2_9ZZZZ</name>
<evidence type="ECO:0000256" key="1">
    <source>
        <dbReference type="ARBA" id="ARBA00022729"/>
    </source>
</evidence>